<feature type="compositionally biased region" description="Gly residues" evidence="1">
    <location>
        <begin position="252"/>
        <end position="263"/>
    </location>
</feature>
<dbReference type="Proteomes" id="UP000650467">
    <property type="component" value="Unassembled WGS sequence"/>
</dbReference>
<proteinExistence type="predicted"/>
<feature type="compositionally biased region" description="Low complexity" evidence="1">
    <location>
        <begin position="36"/>
        <end position="51"/>
    </location>
</feature>
<feature type="compositionally biased region" description="Low complexity" evidence="1">
    <location>
        <begin position="264"/>
        <end position="276"/>
    </location>
</feature>
<feature type="compositionally biased region" description="Low complexity" evidence="1">
    <location>
        <begin position="87"/>
        <end position="97"/>
    </location>
</feature>
<dbReference type="OrthoDB" id="540213at2759"/>
<protein>
    <submittedName>
        <fullName evidence="2">Uncharacterized protein</fullName>
    </submittedName>
</protein>
<feature type="compositionally biased region" description="Gly residues" evidence="1">
    <location>
        <begin position="501"/>
        <end position="515"/>
    </location>
</feature>
<keyword evidence="3" id="KW-1185">Reference proteome</keyword>
<feature type="compositionally biased region" description="Gly residues" evidence="1">
    <location>
        <begin position="651"/>
        <end position="668"/>
    </location>
</feature>
<feature type="region of interest" description="Disordered" evidence="1">
    <location>
        <begin position="727"/>
        <end position="752"/>
    </location>
</feature>
<dbReference type="Pfam" id="PF08757">
    <property type="entry name" value="CotH"/>
    <property type="match status" value="2"/>
</dbReference>
<accession>A0A835SSW3</accession>
<feature type="region of interest" description="Disordered" evidence="1">
    <location>
        <begin position="1"/>
        <end position="51"/>
    </location>
</feature>
<gene>
    <name evidence="2" type="ORF">HXX76_009806</name>
</gene>
<name>A0A835SSW3_CHLIN</name>
<dbReference type="AlphaFoldDB" id="A0A835SSW3"/>
<feature type="region of interest" description="Disordered" evidence="1">
    <location>
        <begin position="252"/>
        <end position="277"/>
    </location>
</feature>
<evidence type="ECO:0000256" key="1">
    <source>
        <dbReference type="SAM" id="MobiDB-lite"/>
    </source>
</evidence>
<evidence type="ECO:0000313" key="3">
    <source>
        <dbReference type="Proteomes" id="UP000650467"/>
    </source>
</evidence>
<feature type="region of interest" description="Disordered" evidence="1">
    <location>
        <begin position="494"/>
        <end position="518"/>
    </location>
</feature>
<feature type="compositionally biased region" description="Basic and acidic residues" evidence="1">
    <location>
        <begin position="13"/>
        <end position="24"/>
    </location>
</feature>
<comment type="caution">
    <text evidence="2">The sequence shown here is derived from an EMBL/GenBank/DDBJ whole genome shotgun (WGS) entry which is preliminary data.</text>
</comment>
<reference evidence="2" key="1">
    <citation type="journal article" date="2020" name="bioRxiv">
        <title>Comparative genomics of Chlamydomonas.</title>
        <authorList>
            <person name="Craig R.J."/>
            <person name="Hasan A.R."/>
            <person name="Ness R.W."/>
            <person name="Keightley P.D."/>
        </authorList>
    </citation>
    <scope>NUCLEOTIDE SEQUENCE</scope>
    <source>
        <strain evidence="2">SAG 7.73</strain>
    </source>
</reference>
<feature type="region of interest" description="Disordered" evidence="1">
    <location>
        <begin position="650"/>
        <end position="693"/>
    </location>
</feature>
<feature type="region of interest" description="Disordered" evidence="1">
    <location>
        <begin position="87"/>
        <end position="116"/>
    </location>
</feature>
<sequence>MPPQRQLAHGGRGGREPRRHEQYTTRRGAGPWPRGQAASSSAGPASTSAQQSFAAAGVDLGMSMSVVASRRVGSRRVVVWAATASVGTNSAGASSNSSRRRGDAEKRQSRTPSSPTVLARRIAEVCTGGRGKLSAAELPAAAAAPAASIASSAGQAAARASKQAGGGGGSGGSSMQRWWRRHQRQAALLLLLAAALASQQSQALDLSSLQLPSFSGPLPLLVLVAERPLPNEPKAPAALLVSGCGPTAGDPAAGGGGGGGSGGAAAARGVTASSGAPDNATASAGGWSCCLGCGLPPQYAGPAAAELRGRSSQAADKKSYALELQGPDGKAQEVSLLGMAPASDWVLASLALDRSLVRDALAFTLARAQGRWAPHAVFVELFVVTDGSDRLDPDRHYRGVYALTEPVARGRGRLDLKSMPGSAAADPASGGLILELSNAAATQWWASELGEQLPAPVLRLGPTRADFKYPKAERAPPSVWGYASSQLSALAAAATGHDDVSGGGGGSPGSGGGGPPSRQRLAVAADVASLVDFLLHTELACDYDGYVSSVFLHKDAGKQLAAGPVWDKNLAFGNEVEVSSPTGCGWRYAAAAVQNSGAAAQWYGRLAAAAWWRAEVAARWRQLRNPQGGAWSDAALVAAVDGLKGRLQAGGAAGDAAGGGGGGGGEGPAVGRNSRRWPPQSVRSGQRFVTLPPARGSWGDEVAALRAWLLARAAWMDGMLLGGGGGGGGSGGGSSGGSGGSGGGGGGGGGGGADAAGVQLWVPAQPNLVNGVMGAVMAGRPVTRAFREGLGL</sequence>
<dbReference type="InterPro" id="IPR014867">
    <property type="entry name" value="Spore_coat_CotH_CotH2/3/7"/>
</dbReference>
<evidence type="ECO:0000313" key="2">
    <source>
        <dbReference type="EMBL" id="KAG2430832.1"/>
    </source>
</evidence>
<dbReference type="EMBL" id="JAEHOC010000026">
    <property type="protein sequence ID" value="KAG2430832.1"/>
    <property type="molecule type" value="Genomic_DNA"/>
</dbReference>
<organism evidence="2 3">
    <name type="scientific">Chlamydomonas incerta</name>
    <dbReference type="NCBI Taxonomy" id="51695"/>
    <lineage>
        <taxon>Eukaryota</taxon>
        <taxon>Viridiplantae</taxon>
        <taxon>Chlorophyta</taxon>
        <taxon>core chlorophytes</taxon>
        <taxon>Chlorophyceae</taxon>
        <taxon>CS clade</taxon>
        <taxon>Chlamydomonadales</taxon>
        <taxon>Chlamydomonadaceae</taxon>
        <taxon>Chlamydomonas</taxon>
    </lineage>
</organism>